<proteinExistence type="predicted"/>
<name>A0A813ZMI5_9BILA</name>
<sequence>MVQQLSSIVFIFIRIFFVLFNKAECKSSGHYSSQRTLNTGGSYGGHGFSSGSQVQNPMYWGNSWFPPDFDPSYDYGMLIIFNYFHD</sequence>
<dbReference type="EMBL" id="CAJNOT010000224">
    <property type="protein sequence ID" value="CAF0901106.1"/>
    <property type="molecule type" value="Genomic_DNA"/>
</dbReference>
<dbReference type="Proteomes" id="UP000663864">
    <property type="component" value="Unassembled WGS sequence"/>
</dbReference>
<evidence type="ECO:0000256" key="1">
    <source>
        <dbReference type="SAM" id="SignalP"/>
    </source>
</evidence>
<dbReference type="AlphaFoldDB" id="A0A813ZMI5"/>
<organism evidence="2 3">
    <name type="scientific">Rotaria sordida</name>
    <dbReference type="NCBI Taxonomy" id="392033"/>
    <lineage>
        <taxon>Eukaryota</taxon>
        <taxon>Metazoa</taxon>
        <taxon>Spiralia</taxon>
        <taxon>Gnathifera</taxon>
        <taxon>Rotifera</taxon>
        <taxon>Eurotatoria</taxon>
        <taxon>Bdelloidea</taxon>
        <taxon>Philodinida</taxon>
        <taxon>Philodinidae</taxon>
        <taxon>Rotaria</taxon>
    </lineage>
</organism>
<comment type="caution">
    <text evidence="2">The sequence shown here is derived from an EMBL/GenBank/DDBJ whole genome shotgun (WGS) entry which is preliminary data.</text>
</comment>
<evidence type="ECO:0000313" key="2">
    <source>
        <dbReference type="EMBL" id="CAF0901106.1"/>
    </source>
</evidence>
<feature type="chain" id="PRO_5032931454" evidence="1">
    <location>
        <begin position="26"/>
        <end position="86"/>
    </location>
</feature>
<evidence type="ECO:0000313" key="3">
    <source>
        <dbReference type="Proteomes" id="UP000663864"/>
    </source>
</evidence>
<protein>
    <submittedName>
        <fullName evidence="2">Uncharacterized protein</fullName>
    </submittedName>
</protein>
<feature type="signal peptide" evidence="1">
    <location>
        <begin position="1"/>
        <end position="25"/>
    </location>
</feature>
<reference evidence="2" key="1">
    <citation type="submission" date="2021-02" db="EMBL/GenBank/DDBJ databases">
        <authorList>
            <person name="Nowell W R."/>
        </authorList>
    </citation>
    <scope>NUCLEOTIDE SEQUENCE</scope>
</reference>
<keyword evidence="1" id="KW-0732">Signal</keyword>
<accession>A0A813ZMI5</accession>
<gene>
    <name evidence="2" type="ORF">ZHD862_LOCUS7391</name>
</gene>